<dbReference type="EMBL" id="LIAE01010169">
    <property type="protein sequence ID" value="PAV66040.1"/>
    <property type="molecule type" value="Genomic_DNA"/>
</dbReference>
<keyword evidence="1" id="KW-0472">Membrane</keyword>
<evidence type="ECO:0000313" key="3">
    <source>
        <dbReference type="Proteomes" id="UP000218231"/>
    </source>
</evidence>
<dbReference type="Proteomes" id="UP000218231">
    <property type="component" value="Unassembled WGS sequence"/>
</dbReference>
<name>A0A2A2JWQ4_9BILA</name>
<reference evidence="2 3" key="1">
    <citation type="journal article" date="2017" name="Curr. Biol.">
        <title>Genome architecture and evolution of a unichromosomal asexual nematode.</title>
        <authorList>
            <person name="Fradin H."/>
            <person name="Zegar C."/>
            <person name="Gutwein M."/>
            <person name="Lucas J."/>
            <person name="Kovtun M."/>
            <person name="Corcoran D."/>
            <person name="Baugh L.R."/>
            <person name="Kiontke K."/>
            <person name="Gunsalus K."/>
            <person name="Fitch D.H."/>
            <person name="Piano F."/>
        </authorList>
    </citation>
    <scope>NUCLEOTIDE SEQUENCE [LARGE SCALE GENOMIC DNA]</scope>
    <source>
        <strain evidence="2">PF1309</strain>
    </source>
</reference>
<keyword evidence="1" id="KW-0812">Transmembrane</keyword>
<protein>
    <submittedName>
        <fullName evidence="2">Uncharacterized protein</fullName>
    </submittedName>
</protein>
<gene>
    <name evidence="2" type="ORF">WR25_16208</name>
</gene>
<feature type="transmembrane region" description="Helical" evidence="1">
    <location>
        <begin position="54"/>
        <end position="73"/>
    </location>
</feature>
<evidence type="ECO:0000256" key="1">
    <source>
        <dbReference type="SAM" id="Phobius"/>
    </source>
</evidence>
<proteinExistence type="predicted"/>
<organism evidence="2 3">
    <name type="scientific">Diploscapter pachys</name>
    <dbReference type="NCBI Taxonomy" id="2018661"/>
    <lineage>
        <taxon>Eukaryota</taxon>
        <taxon>Metazoa</taxon>
        <taxon>Ecdysozoa</taxon>
        <taxon>Nematoda</taxon>
        <taxon>Chromadorea</taxon>
        <taxon>Rhabditida</taxon>
        <taxon>Rhabditina</taxon>
        <taxon>Rhabditomorpha</taxon>
        <taxon>Rhabditoidea</taxon>
        <taxon>Rhabditidae</taxon>
        <taxon>Diploscapter</taxon>
    </lineage>
</organism>
<comment type="caution">
    <text evidence="2">The sequence shown here is derived from an EMBL/GenBank/DDBJ whole genome shotgun (WGS) entry which is preliminary data.</text>
</comment>
<dbReference type="AlphaFoldDB" id="A0A2A2JWQ4"/>
<accession>A0A2A2JWQ4</accession>
<keyword evidence="3" id="KW-1185">Reference proteome</keyword>
<sequence length="83" mass="8447">MPATPPAVMTVPIGPDCQPRCCRKTPRNGPMPACMSAMKKLRAASAPVARLRSALPSVVGVVIVPAVVAIAASRSNGPNTATL</sequence>
<keyword evidence="1" id="KW-1133">Transmembrane helix</keyword>
<evidence type="ECO:0000313" key="2">
    <source>
        <dbReference type="EMBL" id="PAV66040.1"/>
    </source>
</evidence>